<dbReference type="RefSeq" id="XP_028476445.1">
    <property type="nucleotide sequence ID" value="XM_028623512.1"/>
</dbReference>
<sequence>MKAAIVQSAGAPPVYGDIDAPTATGTKVVVNVTAAALSSLTKMRASGTHYSSTSACPFVPGFDGVGTVAGSGERVYFAFPDAAYGALGQQALVDKASLRSIPDDLDDVTAASVANPGMSAWASMVHRAHIAKGETVLINGATGTAGKLAIQLAKELGAGKVIATARNAQQLEELKAVGADVTIAFNLTDGEAEFKKAVAAEFKQNGCKGIDIIIDYLYGPSTEAILASIPGNLADGHRVRYVNVGTAAGVPEIPISAALLRSSALELMGSGLNSVTEATLLDSIAEVFKVAARLKLDVDATSVPLKDISQAWAQKGAKPRLVVVMQ</sequence>
<dbReference type="SMART" id="SM00829">
    <property type="entry name" value="PKS_ER"/>
    <property type="match status" value="1"/>
</dbReference>
<dbReference type="Pfam" id="PF00107">
    <property type="entry name" value="ADH_zinc_N"/>
    <property type="match status" value="1"/>
</dbReference>
<proteinExistence type="predicted"/>
<dbReference type="AlphaFoldDB" id="A0A427XT25"/>
<dbReference type="GO" id="GO:0016651">
    <property type="term" value="F:oxidoreductase activity, acting on NAD(P)H"/>
    <property type="evidence" value="ECO:0007669"/>
    <property type="project" value="TreeGrafter"/>
</dbReference>
<organism evidence="4 5">
    <name type="scientific">Apiotrichum porosum</name>
    <dbReference type="NCBI Taxonomy" id="105984"/>
    <lineage>
        <taxon>Eukaryota</taxon>
        <taxon>Fungi</taxon>
        <taxon>Dikarya</taxon>
        <taxon>Basidiomycota</taxon>
        <taxon>Agaricomycotina</taxon>
        <taxon>Tremellomycetes</taxon>
        <taxon>Trichosporonales</taxon>
        <taxon>Trichosporonaceae</taxon>
        <taxon>Apiotrichum</taxon>
    </lineage>
</organism>
<dbReference type="Gene3D" id="3.40.50.720">
    <property type="entry name" value="NAD(P)-binding Rossmann-like Domain"/>
    <property type="match status" value="1"/>
</dbReference>
<dbReference type="PANTHER" id="PTHR48106">
    <property type="entry name" value="QUINONE OXIDOREDUCTASE PIG3-RELATED"/>
    <property type="match status" value="1"/>
</dbReference>
<feature type="domain" description="Enoyl reductase (ER)" evidence="3">
    <location>
        <begin position="16"/>
        <end position="325"/>
    </location>
</feature>
<evidence type="ECO:0000256" key="1">
    <source>
        <dbReference type="ARBA" id="ARBA00022857"/>
    </source>
</evidence>
<dbReference type="Gene3D" id="3.90.180.10">
    <property type="entry name" value="Medium-chain alcohol dehydrogenases, catalytic domain"/>
    <property type="match status" value="1"/>
</dbReference>
<dbReference type="GeneID" id="39592735"/>
<dbReference type="PANTHER" id="PTHR48106:SF18">
    <property type="entry name" value="QUINONE OXIDOREDUCTASE PIG3"/>
    <property type="match status" value="1"/>
</dbReference>
<dbReference type="InterPro" id="IPR013149">
    <property type="entry name" value="ADH-like_C"/>
</dbReference>
<dbReference type="InterPro" id="IPR020843">
    <property type="entry name" value="ER"/>
</dbReference>
<dbReference type="SUPFAM" id="SSF51735">
    <property type="entry name" value="NAD(P)-binding Rossmann-fold domains"/>
    <property type="match status" value="1"/>
</dbReference>
<dbReference type="Proteomes" id="UP000279236">
    <property type="component" value="Unassembled WGS sequence"/>
</dbReference>
<accession>A0A427XT25</accession>
<evidence type="ECO:0000259" key="3">
    <source>
        <dbReference type="SMART" id="SM00829"/>
    </source>
</evidence>
<gene>
    <name evidence="4" type="ORF">EHS24_008192</name>
</gene>
<protein>
    <recommendedName>
        <fullName evidence="3">Enoyl reductase (ER) domain-containing protein</fullName>
    </recommendedName>
</protein>
<comment type="caution">
    <text evidence="4">The sequence shown here is derived from an EMBL/GenBank/DDBJ whole genome shotgun (WGS) entry which is preliminary data.</text>
</comment>
<dbReference type="InterPro" id="IPR036291">
    <property type="entry name" value="NAD(P)-bd_dom_sf"/>
</dbReference>
<dbReference type="STRING" id="105984.A0A427XT25"/>
<reference evidence="4 5" key="1">
    <citation type="submission" date="2018-11" db="EMBL/GenBank/DDBJ databases">
        <title>Genome sequence of Apiotrichum porosum DSM 27194.</title>
        <authorList>
            <person name="Aliyu H."/>
            <person name="Gorte O."/>
            <person name="Ochsenreither K."/>
        </authorList>
    </citation>
    <scope>NUCLEOTIDE SEQUENCE [LARGE SCALE GENOMIC DNA]</scope>
    <source>
        <strain evidence="4 5">DSM 27194</strain>
    </source>
</reference>
<keyword evidence="1" id="KW-0521">NADP</keyword>
<evidence type="ECO:0000313" key="5">
    <source>
        <dbReference type="Proteomes" id="UP000279236"/>
    </source>
</evidence>
<dbReference type="SUPFAM" id="SSF50129">
    <property type="entry name" value="GroES-like"/>
    <property type="match status" value="1"/>
</dbReference>
<dbReference type="InterPro" id="IPR011032">
    <property type="entry name" value="GroES-like_sf"/>
</dbReference>
<keyword evidence="2" id="KW-0560">Oxidoreductase</keyword>
<keyword evidence="5" id="KW-1185">Reference proteome</keyword>
<dbReference type="GO" id="GO:0070402">
    <property type="term" value="F:NADPH binding"/>
    <property type="evidence" value="ECO:0007669"/>
    <property type="project" value="TreeGrafter"/>
</dbReference>
<evidence type="ECO:0000313" key="4">
    <source>
        <dbReference type="EMBL" id="RSH81990.1"/>
    </source>
</evidence>
<name>A0A427XT25_9TREE</name>
<evidence type="ECO:0000256" key="2">
    <source>
        <dbReference type="ARBA" id="ARBA00023002"/>
    </source>
</evidence>
<dbReference type="EMBL" id="RSCE01000006">
    <property type="protein sequence ID" value="RSH81990.1"/>
    <property type="molecule type" value="Genomic_DNA"/>
</dbReference>
<dbReference type="OrthoDB" id="809632at2759"/>